<sequence length="166" mass="19572">MIALPLTKLLQKNVSFVWLEKKEIVVFNEASLDGLDYVLMQEGKVIAYASRQFKSLEKNYRTHDLELVVVVFALKIWRHYFLKYLPTQKDLNLRQCRWLELLKDYNMITDYHPGKTNVVDYVISRKSLFSLKAMNGCLTLKRDGSILVELRAKPIFLQKIWSRVES</sequence>
<keyword evidence="6" id="KW-0695">RNA-directed DNA polymerase</keyword>
<keyword evidence="9" id="KW-1185">Reference proteome</keyword>
<feature type="domain" description="Reverse transcriptase RNase H-like" evidence="7">
    <location>
        <begin position="21"/>
        <end position="105"/>
    </location>
</feature>
<protein>
    <submittedName>
        <fullName evidence="8">Integrase</fullName>
    </submittedName>
</protein>
<gene>
    <name evidence="8" type="ORF">EPI10_024714</name>
</gene>
<dbReference type="PANTHER" id="PTHR34072">
    <property type="entry name" value="ENZYMATIC POLYPROTEIN-RELATED"/>
    <property type="match status" value="1"/>
</dbReference>
<evidence type="ECO:0000256" key="6">
    <source>
        <dbReference type="ARBA" id="ARBA00022918"/>
    </source>
</evidence>
<accession>A0A5B6VYC8</accession>
<evidence type="ECO:0000259" key="7">
    <source>
        <dbReference type="Pfam" id="PF17917"/>
    </source>
</evidence>
<dbReference type="InterPro" id="IPR043502">
    <property type="entry name" value="DNA/RNA_pol_sf"/>
</dbReference>
<evidence type="ECO:0000256" key="5">
    <source>
        <dbReference type="ARBA" id="ARBA00022801"/>
    </source>
</evidence>
<evidence type="ECO:0000313" key="8">
    <source>
        <dbReference type="EMBL" id="KAA3474421.1"/>
    </source>
</evidence>
<keyword evidence="2" id="KW-0548">Nucleotidyltransferase</keyword>
<evidence type="ECO:0000313" key="9">
    <source>
        <dbReference type="Proteomes" id="UP000325315"/>
    </source>
</evidence>
<dbReference type="InterPro" id="IPR041373">
    <property type="entry name" value="RT_RNaseH"/>
</dbReference>
<dbReference type="EMBL" id="SMMG02000005">
    <property type="protein sequence ID" value="KAA3474421.1"/>
    <property type="molecule type" value="Genomic_DNA"/>
</dbReference>
<evidence type="ECO:0000256" key="1">
    <source>
        <dbReference type="ARBA" id="ARBA00022679"/>
    </source>
</evidence>
<dbReference type="SUPFAM" id="SSF56672">
    <property type="entry name" value="DNA/RNA polymerases"/>
    <property type="match status" value="1"/>
</dbReference>
<comment type="caution">
    <text evidence="8">The sequence shown here is derived from an EMBL/GenBank/DDBJ whole genome shotgun (WGS) entry which is preliminary data.</text>
</comment>
<dbReference type="Proteomes" id="UP000325315">
    <property type="component" value="Unassembled WGS sequence"/>
</dbReference>
<evidence type="ECO:0000256" key="4">
    <source>
        <dbReference type="ARBA" id="ARBA00022759"/>
    </source>
</evidence>
<dbReference type="GO" id="GO:0016787">
    <property type="term" value="F:hydrolase activity"/>
    <property type="evidence" value="ECO:0007669"/>
    <property type="project" value="UniProtKB-KW"/>
</dbReference>
<evidence type="ECO:0000256" key="3">
    <source>
        <dbReference type="ARBA" id="ARBA00022722"/>
    </source>
</evidence>
<proteinExistence type="predicted"/>
<dbReference type="CDD" id="cd09274">
    <property type="entry name" value="RNase_HI_RT_Ty3"/>
    <property type="match status" value="1"/>
</dbReference>
<name>A0A5B6VYC8_9ROSI</name>
<dbReference type="GO" id="GO:0004519">
    <property type="term" value="F:endonuclease activity"/>
    <property type="evidence" value="ECO:0007669"/>
    <property type="project" value="UniProtKB-KW"/>
</dbReference>
<organism evidence="8 9">
    <name type="scientific">Gossypium australe</name>
    <dbReference type="NCBI Taxonomy" id="47621"/>
    <lineage>
        <taxon>Eukaryota</taxon>
        <taxon>Viridiplantae</taxon>
        <taxon>Streptophyta</taxon>
        <taxon>Embryophyta</taxon>
        <taxon>Tracheophyta</taxon>
        <taxon>Spermatophyta</taxon>
        <taxon>Magnoliopsida</taxon>
        <taxon>eudicotyledons</taxon>
        <taxon>Gunneridae</taxon>
        <taxon>Pentapetalae</taxon>
        <taxon>rosids</taxon>
        <taxon>malvids</taxon>
        <taxon>Malvales</taxon>
        <taxon>Malvaceae</taxon>
        <taxon>Malvoideae</taxon>
        <taxon>Gossypium</taxon>
    </lineage>
</organism>
<dbReference type="GO" id="GO:0003964">
    <property type="term" value="F:RNA-directed DNA polymerase activity"/>
    <property type="evidence" value="ECO:0007669"/>
    <property type="project" value="UniProtKB-KW"/>
</dbReference>
<evidence type="ECO:0000256" key="2">
    <source>
        <dbReference type="ARBA" id="ARBA00022695"/>
    </source>
</evidence>
<dbReference type="Pfam" id="PF17917">
    <property type="entry name" value="RT_RNaseH"/>
    <property type="match status" value="1"/>
</dbReference>
<keyword evidence="5" id="KW-0378">Hydrolase</keyword>
<dbReference type="PANTHER" id="PTHR34072:SF52">
    <property type="entry name" value="RIBONUCLEASE H"/>
    <property type="match status" value="1"/>
</dbReference>
<keyword evidence="1" id="KW-0808">Transferase</keyword>
<keyword evidence="4" id="KW-0255">Endonuclease</keyword>
<reference evidence="9" key="1">
    <citation type="journal article" date="2019" name="Plant Biotechnol. J.">
        <title>Genome sequencing of the Australian wild diploid species Gossypium australe highlights disease resistance and delayed gland morphogenesis.</title>
        <authorList>
            <person name="Cai Y."/>
            <person name="Cai X."/>
            <person name="Wang Q."/>
            <person name="Wang P."/>
            <person name="Zhang Y."/>
            <person name="Cai C."/>
            <person name="Xu Y."/>
            <person name="Wang K."/>
            <person name="Zhou Z."/>
            <person name="Wang C."/>
            <person name="Geng S."/>
            <person name="Li B."/>
            <person name="Dong Q."/>
            <person name="Hou Y."/>
            <person name="Wang H."/>
            <person name="Ai P."/>
            <person name="Liu Z."/>
            <person name="Yi F."/>
            <person name="Sun M."/>
            <person name="An G."/>
            <person name="Cheng J."/>
            <person name="Zhang Y."/>
            <person name="Shi Q."/>
            <person name="Xie Y."/>
            <person name="Shi X."/>
            <person name="Chang Y."/>
            <person name="Huang F."/>
            <person name="Chen Y."/>
            <person name="Hong S."/>
            <person name="Mi L."/>
            <person name="Sun Q."/>
            <person name="Zhang L."/>
            <person name="Zhou B."/>
            <person name="Peng R."/>
            <person name="Zhang X."/>
            <person name="Liu F."/>
        </authorList>
    </citation>
    <scope>NUCLEOTIDE SEQUENCE [LARGE SCALE GENOMIC DNA]</scope>
    <source>
        <strain evidence="9">cv. PA1801</strain>
    </source>
</reference>
<dbReference type="OrthoDB" id="111931at2759"/>
<dbReference type="AlphaFoldDB" id="A0A5B6VYC8"/>
<keyword evidence="3" id="KW-0540">Nuclease</keyword>